<feature type="transmembrane region" description="Helical" evidence="10">
    <location>
        <begin position="331"/>
        <end position="352"/>
    </location>
</feature>
<gene>
    <name evidence="15" type="ORF">JET14_13030</name>
</gene>
<dbReference type="Pfam" id="PF00662">
    <property type="entry name" value="Proton_antipo_N"/>
    <property type="match status" value="1"/>
</dbReference>
<keyword evidence="8 10" id="KW-0472">Membrane</keyword>
<feature type="domain" description="MrpA C-terminal/MbhD" evidence="13">
    <location>
        <begin position="613"/>
        <end position="676"/>
    </location>
</feature>
<dbReference type="PRINTS" id="PR01434">
    <property type="entry name" value="NADHDHGNASE5"/>
</dbReference>
<dbReference type="Pfam" id="PF20501">
    <property type="entry name" value="MbhE"/>
    <property type="match status" value="1"/>
</dbReference>
<feature type="transmembrane region" description="Helical" evidence="10">
    <location>
        <begin position="629"/>
        <end position="650"/>
    </location>
</feature>
<protein>
    <submittedName>
        <fullName evidence="15">Putative monovalent cation/H+ antiporter subunit A</fullName>
    </submittedName>
</protein>
<feature type="transmembrane region" description="Helical" evidence="10">
    <location>
        <begin position="6"/>
        <end position="27"/>
    </location>
</feature>
<dbReference type="InterPro" id="IPR042106">
    <property type="entry name" value="Nuo/plastoQ_OxRdtase_6_NuoJ"/>
</dbReference>
<dbReference type="AlphaFoldDB" id="A0A7T7HHE6"/>
<dbReference type="Pfam" id="PF13244">
    <property type="entry name" value="MbhD"/>
    <property type="match status" value="1"/>
</dbReference>
<evidence type="ECO:0000256" key="4">
    <source>
        <dbReference type="ARBA" id="ARBA00022475"/>
    </source>
</evidence>
<evidence type="ECO:0000313" key="15">
    <source>
        <dbReference type="EMBL" id="QQM29250.1"/>
    </source>
</evidence>
<evidence type="ECO:0000256" key="9">
    <source>
        <dbReference type="RuleBase" id="RU000320"/>
    </source>
</evidence>
<dbReference type="PRINTS" id="PR01435">
    <property type="entry name" value="NPOXDRDTASE5"/>
</dbReference>
<dbReference type="KEGG" id="mlut:JET14_13030"/>
<keyword evidence="5 9" id="KW-0812">Transmembrane</keyword>
<feature type="transmembrane region" description="Helical" evidence="10">
    <location>
        <begin position="74"/>
        <end position="101"/>
    </location>
</feature>
<evidence type="ECO:0000256" key="2">
    <source>
        <dbReference type="ARBA" id="ARBA00022448"/>
    </source>
</evidence>
<dbReference type="Gene3D" id="1.20.120.1200">
    <property type="entry name" value="NADH-ubiquinone/plastoquinone oxidoreductase chain 6, subunit NuoJ"/>
    <property type="match status" value="1"/>
</dbReference>
<feature type="transmembrane region" description="Helical" evidence="10">
    <location>
        <begin position="690"/>
        <end position="710"/>
    </location>
</feature>
<dbReference type="PANTHER" id="PTHR43373:SF1">
    <property type="entry name" value="NA(+)_H(+) ANTIPORTER SUBUNIT A"/>
    <property type="match status" value="1"/>
</dbReference>
<evidence type="ECO:0000256" key="7">
    <source>
        <dbReference type="ARBA" id="ARBA00023065"/>
    </source>
</evidence>
<keyword evidence="6 10" id="KW-1133">Transmembrane helix</keyword>
<feature type="transmembrane region" description="Helical" evidence="10">
    <location>
        <begin position="749"/>
        <end position="767"/>
    </location>
</feature>
<feature type="transmembrane region" description="Helical" evidence="10">
    <location>
        <begin position="454"/>
        <end position="476"/>
    </location>
</feature>
<feature type="transmembrane region" description="Helical" evidence="10">
    <location>
        <begin position="503"/>
        <end position="524"/>
    </location>
</feature>
<keyword evidence="4" id="KW-1003">Cell membrane</keyword>
<evidence type="ECO:0000259" key="14">
    <source>
        <dbReference type="Pfam" id="PF20501"/>
    </source>
</evidence>
<dbReference type="InterPro" id="IPR025383">
    <property type="entry name" value="MrpA_C/MbhD"/>
</dbReference>
<evidence type="ECO:0000256" key="3">
    <source>
        <dbReference type="ARBA" id="ARBA00022449"/>
    </source>
</evidence>
<dbReference type="GO" id="GO:0005886">
    <property type="term" value="C:plasma membrane"/>
    <property type="evidence" value="ECO:0007669"/>
    <property type="project" value="UniProtKB-SubCell"/>
</dbReference>
<dbReference type="EMBL" id="CP066786">
    <property type="protein sequence ID" value="QQM29250.1"/>
    <property type="molecule type" value="Genomic_DNA"/>
</dbReference>
<dbReference type="Pfam" id="PF00361">
    <property type="entry name" value="Proton_antipo_M"/>
    <property type="match status" value="1"/>
</dbReference>
<feature type="transmembrane region" description="Helical" evidence="10">
    <location>
        <begin position="273"/>
        <end position="296"/>
    </location>
</feature>
<comment type="subcellular location">
    <subcellularLocation>
        <location evidence="1">Cell membrane</location>
        <topology evidence="1">Multi-pass membrane protein</topology>
    </subcellularLocation>
    <subcellularLocation>
        <location evidence="9">Membrane</location>
        <topology evidence="9">Multi-pass membrane protein</topology>
    </subcellularLocation>
</comment>
<dbReference type="InterPro" id="IPR001516">
    <property type="entry name" value="Proton_antipo_N"/>
</dbReference>
<feature type="transmembrane region" description="Helical" evidence="10">
    <location>
        <begin position="569"/>
        <end position="591"/>
    </location>
</feature>
<feature type="transmembrane region" description="Helical" evidence="10">
    <location>
        <begin position="303"/>
        <end position="319"/>
    </location>
</feature>
<evidence type="ECO:0000256" key="6">
    <source>
        <dbReference type="ARBA" id="ARBA00022989"/>
    </source>
</evidence>
<dbReference type="NCBIfam" id="NF009287">
    <property type="entry name" value="PRK12647.1"/>
    <property type="match status" value="1"/>
</dbReference>
<name>A0A7T7HHE6_9HYPH</name>
<dbReference type="Proteomes" id="UP000596083">
    <property type="component" value="Chromosome"/>
</dbReference>
<feature type="transmembrane region" description="Helical" evidence="10">
    <location>
        <begin position="408"/>
        <end position="434"/>
    </location>
</feature>
<dbReference type="InterPro" id="IPR001750">
    <property type="entry name" value="ND/Mrp_TM"/>
</dbReference>
<reference evidence="15 16" key="1">
    <citation type="submission" date="2020-12" db="EMBL/GenBank/DDBJ databases">
        <authorList>
            <person name="Zheng R.K."/>
            <person name="Sun C.M."/>
        </authorList>
    </citation>
    <scope>NUCLEOTIDE SEQUENCE [LARGE SCALE GENOMIC DNA]</scope>
    <source>
        <strain evidence="15 16">ZRK001</strain>
    </source>
</reference>
<evidence type="ECO:0000256" key="5">
    <source>
        <dbReference type="ARBA" id="ARBA00022692"/>
    </source>
</evidence>
<keyword evidence="7" id="KW-0406">Ion transport</keyword>
<evidence type="ECO:0000259" key="12">
    <source>
        <dbReference type="Pfam" id="PF00662"/>
    </source>
</evidence>
<accession>A0A7T7HHE6</accession>
<feature type="transmembrane region" description="Helical" evidence="10">
    <location>
        <begin position="603"/>
        <end position="622"/>
    </location>
</feature>
<evidence type="ECO:0000259" key="11">
    <source>
        <dbReference type="Pfam" id="PF00361"/>
    </source>
</evidence>
<dbReference type="GO" id="GO:0015297">
    <property type="term" value="F:antiporter activity"/>
    <property type="evidence" value="ECO:0007669"/>
    <property type="project" value="UniProtKB-KW"/>
</dbReference>
<keyword evidence="3" id="KW-0050">Antiport</keyword>
<evidence type="ECO:0000313" key="16">
    <source>
        <dbReference type="Proteomes" id="UP000596083"/>
    </source>
</evidence>
<feature type="transmembrane region" description="Helical" evidence="10">
    <location>
        <begin position="113"/>
        <end position="131"/>
    </location>
</feature>
<sequence>MTASETALVLLALCLPFLGAVLSPILYRIFKSSAPWLLALVPLFSLIQFIRLVPRIGEGAVLTGGYDWVPSLGLRFSFLLDGLSLTFAILITGIGTMIILYAGGYMKGHAQQARFVSFMFLFMGSMLGVVISDGLLMLFVFWELTSITSFLLIGFDNEKEASRRAAIQALVVTGGGGLLLLAGVLLIQHITGASSLSALFATGNVLRDSPLYLAAFILVLGGAFTKSAQFPFHFWLPNAMEAPTPVSAYLHSATMVKAGVYLLMRLNPVMGDTALWTIVLPVFGAATLIVGTLLAIRQTDLKLMLAYTTVSSLGLMVMMTGMDIPHAAEGAVLYLIAHSLFKGGLFMVAGLIDHETGTRDLTKLGGLAKAMPITFAAGLAGAISMGGLPPFVGFLAKEGIYEALAAGSLYATVFLLIAILGNALMFAVGFGVGLKPFIGEKTETPKHAHEGPMLMWLGPIVLGATAFLAAVFAHFFNSHFSGPMASAVAGEEVEIHLSLIPHIGVPLALSVLTVIIALVVYWRLSEARAAMAGMFARLGPGPDAWFDSFMRGIVRLSFKVTQTVQPGRLEFYITATFCIIAAVLLVSLVSFGELPQWPGLPEGFLLGHWVIIALAVVGLLAVINAHNRLTAIVTLGIQGFSVAVLFLLLGAPDLSFTQFMVETLSVVILTLVMTRLNLAPSDHRALGQKVFDGAVACLCGLGFALLLMRVTQVPFNDSLTAFFNAYSKVIAHGQNVVNVIIVDFRGTDTLGEIAVVMITGLAILALIRVRSDRAKATPVAKQEKAQ</sequence>
<feature type="transmembrane region" description="Helical" evidence="10">
    <location>
        <begin position="656"/>
        <end position="678"/>
    </location>
</feature>
<evidence type="ECO:0000256" key="1">
    <source>
        <dbReference type="ARBA" id="ARBA00004651"/>
    </source>
</evidence>
<keyword evidence="2" id="KW-0813">Transport</keyword>
<evidence type="ECO:0000256" key="10">
    <source>
        <dbReference type="SAM" id="Phobius"/>
    </source>
</evidence>
<dbReference type="PANTHER" id="PTHR43373">
    <property type="entry name" value="NA(+)/H(+) ANTIPORTER SUBUNIT"/>
    <property type="match status" value="1"/>
</dbReference>
<organism evidence="15 16">
    <name type="scientific">Martelella lutilitoris</name>
    <dbReference type="NCBI Taxonomy" id="2583532"/>
    <lineage>
        <taxon>Bacteria</taxon>
        <taxon>Pseudomonadati</taxon>
        <taxon>Pseudomonadota</taxon>
        <taxon>Alphaproteobacteria</taxon>
        <taxon>Hyphomicrobiales</taxon>
        <taxon>Aurantimonadaceae</taxon>
        <taxon>Martelella</taxon>
    </lineage>
</organism>
<dbReference type="RefSeq" id="WP_200334053.1">
    <property type="nucleotide sequence ID" value="NZ_CP066786.1"/>
</dbReference>
<dbReference type="GO" id="GO:0006811">
    <property type="term" value="P:monoatomic ion transport"/>
    <property type="evidence" value="ECO:0007669"/>
    <property type="project" value="UniProtKB-KW"/>
</dbReference>
<evidence type="ECO:0000259" key="13">
    <source>
        <dbReference type="Pfam" id="PF13244"/>
    </source>
</evidence>
<proteinExistence type="predicted"/>
<dbReference type="InterPro" id="IPR050616">
    <property type="entry name" value="CPA3_Na-H_Antiporter_A"/>
</dbReference>
<evidence type="ECO:0000256" key="8">
    <source>
        <dbReference type="ARBA" id="ARBA00023136"/>
    </source>
</evidence>
<feature type="domain" description="NADH:quinone oxidoreductase/Mrp antiporter transmembrane" evidence="11">
    <location>
        <begin position="132"/>
        <end position="417"/>
    </location>
</feature>
<feature type="transmembrane region" description="Helical" evidence="10">
    <location>
        <begin position="211"/>
        <end position="236"/>
    </location>
</feature>
<feature type="transmembrane region" description="Helical" evidence="10">
    <location>
        <begin position="167"/>
        <end position="191"/>
    </location>
</feature>
<feature type="domain" description="NADH-Ubiquinone oxidoreductase (complex I) chain 5 N-terminal" evidence="12">
    <location>
        <begin position="71"/>
        <end position="115"/>
    </location>
</feature>
<feature type="transmembrane region" description="Helical" evidence="10">
    <location>
        <begin position="373"/>
        <end position="396"/>
    </location>
</feature>
<dbReference type="InterPro" id="IPR046806">
    <property type="entry name" value="MrpA_C/MbhE"/>
</dbReference>
<feature type="domain" description="MrpA C-terminal/MbhE" evidence="14">
    <location>
        <begin position="690"/>
        <end position="769"/>
    </location>
</feature>